<dbReference type="Proteomes" id="UP000515377">
    <property type="component" value="Chromosome"/>
</dbReference>
<organism evidence="1 3">
    <name type="scientific">Sphingobium yanoikuyae</name>
    <name type="common">Sphingomonas yanoikuyae</name>
    <dbReference type="NCBI Taxonomy" id="13690"/>
    <lineage>
        <taxon>Bacteria</taxon>
        <taxon>Pseudomonadati</taxon>
        <taxon>Pseudomonadota</taxon>
        <taxon>Alphaproteobacteria</taxon>
        <taxon>Sphingomonadales</taxon>
        <taxon>Sphingomonadaceae</taxon>
        <taxon>Sphingobium</taxon>
    </lineage>
</organism>
<dbReference type="RefSeq" id="WP_122129692.1">
    <property type="nucleotide sequence ID" value="NZ_CP033230.1"/>
</dbReference>
<accession>A0A3G2URT2</accession>
<dbReference type="EMBL" id="CP060122">
    <property type="protein sequence ID" value="QNG48522.1"/>
    <property type="molecule type" value="Genomic_DNA"/>
</dbReference>
<dbReference type="EMBL" id="CP033230">
    <property type="protein sequence ID" value="AYO77254.1"/>
    <property type="molecule type" value="Genomic_DNA"/>
</dbReference>
<reference evidence="1 3" key="1">
    <citation type="submission" date="2018-10" db="EMBL/GenBank/DDBJ databases">
        <title>Characterization and genome analysis of a novel bacterium Sphingobium yanoikuyae SJTF8 capable of degrading PAHs.</title>
        <authorList>
            <person name="Yin C."/>
            <person name="Xiong W."/>
            <person name="Liang R."/>
        </authorList>
    </citation>
    <scope>NUCLEOTIDE SEQUENCE [LARGE SCALE GENOMIC DNA]</scope>
    <source>
        <strain evidence="1 3">SJTF8</strain>
    </source>
</reference>
<dbReference type="AlphaFoldDB" id="A0A3G2URT2"/>
<evidence type="ECO:0000313" key="1">
    <source>
        <dbReference type="EMBL" id="AYO77254.1"/>
    </source>
</evidence>
<reference evidence="2 4" key="2">
    <citation type="submission" date="2020-07" db="EMBL/GenBank/DDBJ databases">
        <title>Whole genome sequence of Sphingobium yanoikuyae A3.</title>
        <authorList>
            <person name="Han S.-S."/>
        </authorList>
    </citation>
    <scope>NUCLEOTIDE SEQUENCE [LARGE SCALE GENOMIC DNA]</scope>
    <source>
        <strain evidence="2 4">A3</strain>
    </source>
</reference>
<dbReference type="SUPFAM" id="SSF88659">
    <property type="entry name" value="Sigma3 and sigma4 domains of RNA polymerase sigma factors"/>
    <property type="match status" value="1"/>
</dbReference>
<name>A0A3G2URT2_SPHYA</name>
<evidence type="ECO:0000313" key="2">
    <source>
        <dbReference type="EMBL" id="QNG48522.1"/>
    </source>
</evidence>
<proteinExistence type="predicted"/>
<dbReference type="InterPro" id="IPR036388">
    <property type="entry name" value="WH-like_DNA-bd_sf"/>
</dbReference>
<gene>
    <name evidence="1" type="ORF">EBF16_10340</name>
    <name evidence="2" type="ORF">H3V42_13925</name>
</gene>
<evidence type="ECO:0000313" key="3">
    <source>
        <dbReference type="Proteomes" id="UP000280708"/>
    </source>
</evidence>
<evidence type="ECO:0000313" key="4">
    <source>
        <dbReference type="Proteomes" id="UP000515377"/>
    </source>
</evidence>
<sequence length="110" mass="12645">MTYHHDVSRCLARFVARMRDRVADEICLARIERYLADGENAGLENASVICQVRDGRIDKMVAQMEPLTRAILILVVARKMSVAEVARRFRMSEERVCRHFRLAVEGIVGR</sequence>
<protein>
    <submittedName>
        <fullName evidence="1">Sigma-70 family RNA polymerase sigma factor</fullName>
    </submittedName>
</protein>
<dbReference type="Gene3D" id="1.10.10.10">
    <property type="entry name" value="Winged helix-like DNA-binding domain superfamily/Winged helix DNA-binding domain"/>
    <property type="match status" value="1"/>
</dbReference>
<dbReference type="Proteomes" id="UP000280708">
    <property type="component" value="Chromosome"/>
</dbReference>
<dbReference type="InterPro" id="IPR013324">
    <property type="entry name" value="RNA_pol_sigma_r3/r4-like"/>
</dbReference>